<evidence type="ECO:0000313" key="2">
    <source>
        <dbReference type="EMBL" id="CAG4979459.1"/>
    </source>
</evidence>
<sequence length="181" mass="19852">MADKISFDFKTAINLLPIMNGQKYVTKQLIDGIDMYNYKLDEASKKSLIVFVLKTRLSLSAKLRLSYAAVDSLLSDMRKYLLQKKSAVALQNVKQSHRSIEAFGNLLEDIFSNFTRVIRARRAHLRRNKVTVSSAVKLRPLVLSLALALAGSSRPARHCAGGPAESVGPATAHAPGSPCVL</sequence>
<evidence type="ECO:0000256" key="1">
    <source>
        <dbReference type="SAM" id="MobiDB-lite"/>
    </source>
</evidence>
<dbReference type="OrthoDB" id="8062108at2759"/>
<comment type="caution">
    <text evidence="2">The sequence shown here is derived from an EMBL/GenBank/DDBJ whole genome shotgun (WGS) entry which is preliminary data.</text>
</comment>
<proteinExistence type="predicted"/>
<dbReference type="AlphaFoldDB" id="A0A8S3WVH2"/>
<organism evidence="2 3">
    <name type="scientific">Parnassius apollo</name>
    <name type="common">Apollo butterfly</name>
    <name type="synonym">Papilio apollo</name>
    <dbReference type="NCBI Taxonomy" id="110799"/>
    <lineage>
        <taxon>Eukaryota</taxon>
        <taxon>Metazoa</taxon>
        <taxon>Ecdysozoa</taxon>
        <taxon>Arthropoda</taxon>
        <taxon>Hexapoda</taxon>
        <taxon>Insecta</taxon>
        <taxon>Pterygota</taxon>
        <taxon>Neoptera</taxon>
        <taxon>Endopterygota</taxon>
        <taxon>Lepidoptera</taxon>
        <taxon>Glossata</taxon>
        <taxon>Ditrysia</taxon>
        <taxon>Papilionoidea</taxon>
        <taxon>Papilionidae</taxon>
        <taxon>Parnassiinae</taxon>
        <taxon>Parnassini</taxon>
        <taxon>Parnassius</taxon>
        <taxon>Parnassius</taxon>
    </lineage>
</organism>
<keyword evidence="3" id="KW-1185">Reference proteome</keyword>
<feature type="region of interest" description="Disordered" evidence="1">
    <location>
        <begin position="160"/>
        <end position="181"/>
    </location>
</feature>
<reference evidence="2" key="1">
    <citation type="submission" date="2021-04" db="EMBL/GenBank/DDBJ databases">
        <authorList>
            <person name="Tunstrom K."/>
        </authorList>
    </citation>
    <scope>NUCLEOTIDE SEQUENCE</scope>
</reference>
<accession>A0A8S3WVH2</accession>
<evidence type="ECO:0000313" key="3">
    <source>
        <dbReference type="Proteomes" id="UP000691718"/>
    </source>
</evidence>
<dbReference type="Proteomes" id="UP000691718">
    <property type="component" value="Unassembled WGS sequence"/>
</dbReference>
<dbReference type="EMBL" id="CAJQZP010000693">
    <property type="protein sequence ID" value="CAG4979459.1"/>
    <property type="molecule type" value="Genomic_DNA"/>
</dbReference>
<protein>
    <submittedName>
        <fullName evidence="2">(apollo) hypothetical protein</fullName>
    </submittedName>
</protein>
<gene>
    <name evidence="2" type="ORF">PAPOLLO_LOCUS9919</name>
</gene>
<name>A0A8S3WVH2_PARAO</name>